<protein>
    <submittedName>
        <fullName evidence="3">Sensor histidine kinase</fullName>
    </submittedName>
</protein>
<keyword evidence="1" id="KW-1133">Transmembrane helix</keyword>
<reference evidence="3 4" key="1">
    <citation type="submission" date="2017-04" db="EMBL/GenBank/DDBJ databases">
        <title>A new member of the family Flavobacteriaceae isolated from ascidians.</title>
        <authorList>
            <person name="Chen L."/>
        </authorList>
    </citation>
    <scope>NUCLEOTIDE SEQUENCE [LARGE SCALE GENOMIC DNA]</scope>
    <source>
        <strain evidence="3 4">HQA918</strain>
    </source>
</reference>
<dbReference type="GO" id="GO:0000155">
    <property type="term" value="F:phosphorelay sensor kinase activity"/>
    <property type="evidence" value="ECO:0007669"/>
    <property type="project" value="InterPro"/>
</dbReference>
<organism evidence="3 4">
    <name type="scientific">Sediminicola luteus</name>
    <dbReference type="NCBI Taxonomy" id="319238"/>
    <lineage>
        <taxon>Bacteria</taxon>
        <taxon>Pseudomonadati</taxon>
        <taxon>Bacteroidota</taxon>
        <taxon>Flavobacteriia</taxon>
        <taxon>Flavobacteriales</taxon>
        <taxon>Flavobacteriaceae</taxon>
        <taxon>Sediminicola</taxon>
    </lineage>
</organism>
<dbReference type="InterPro" id="IPR010559">
    <property type="entry name" value="Sig_transdc_His_kin_internal"/>
</dbReference>
<feature type="transmembrane region" description="Helical" evidence="1">
    <location>
        <begin position="125"/>
        <end position="147"/>
    </location>
</feature>
<dbReference type="OrthoDB" id="9809908at2"/>
<feature type="transmembrane region" description="Helical" evidence="1">
    <location>
        <begin position="54"/>
        <end position="76"/>
    </location>
</feature>
<evidence type="ECO:0000313" key="4">
    <source>
        <dbReference type="Proteomes" id="UP000219559"/>
    </source>
</evidence>
<evidence type="ECO:0000259" key="2">
    <source>
        <dbReference type="Pfam" id="PF06580"/>
    </source>
</evidence>
<accession>A0A2A4G793</accession>
<evidence type="ECO:0000256" key="1">
    <source>
        <dbReference type="SAM" id="Phobius"/>
    </source>
</evidence>
<keyword evidence="3" id="KW-0418">Kinase</keyword>
<keyword evidence="3" id="KW-0808">Transferase</keyword>
<name>A0A2A4G793_9FLAO</name>
<feature type="domain" description="Signal transduction histidine kinase internal region" evidence="2">
    <location>
        <begin position="167"/>
        <end position="245"/>
    </location>
</feature>
<feature type="transmembrane region" description="Helical" evidence="1">
    <location>
        <begin position="24"/>
        <end position="42"/>
    </location>
</feature>
<keyword evidence="4" id="KW-1185">Reference proteome</keyword>
<gene>
    <name evidence="3" type="ORF">B7P33_10070</name>
</gene>
<dbReference type="GO" id="GO:0016020">
    <property type="term" value="C:membrane"/>
    <property type="evidence" value="ECO:0007669"/>
    <property type="project" value="InterPro"/>
</dbReference>
<feature type="transmembrane region" description="Helical" evidence="1">
    <location>
        <begin position="83"/>
        <end position="105"/>
    </location>
</feature>
<dbReference type="EMBL" id="NBWU01000004">
    <property type="protein sequence ID" value="PCE63622.1"/>
    <property type="molecule type" value="Genomic_DNA"/>
</dbReference>
<keyword evidence="1" id="KW-0472">Membrane</keyword>
<dbReference type="AlphaFoldDB" id="A0A2A4G793"/>
<proteinExistence type="predicted"/>
<keyword evidence="1" id="KW-0812">Transmembrane</keyword>
<comment type="caution">
    <text evidence="3">The sequence shown here is derived from an EMBL/GenBank/DDBJ whole genome shotgun (WGS) entry which is preliminary data.</text>
</comment>
<dbReference type="PANTHER" id="PTHR34220">
    <property type="entry name" value="SENSOR HISTIDINE KINASE YPDA"/>
    <property type="match status" value="1"/>
</dbReference>
<dbReference type="InterPro" id="IPR050640">
    <property type="entry name" value="Bact_2-comp_sensor_kinase"/>
</dbReference>
<evidence type="ECO:0000313" key="3">
    <source>
        <dbReference type="EMBL" id="PCE63622.1"/>
    </source>
</evidence>
<dbReference type="Proteomes" id="UP000219559">
    <property type="component" value="Unassembled WGS sequence"/>
</dbReference>
<sequence>MNDTKNRLSLTSEYQSGITLKHHIIFWSIYFLFNTLRWGSYFHDYVYSFKSNLIGFPIHMTLCYLNIYVLMPLFVYKRKYWTYTFLVITSLIVMLYVKYFLYYYLVNTNVWPEGPEVIESITFNYAMDMMIGELYVITFATAIKLTFDWIKENKRLADLEKLQLETELRFLRTQVSPHFFFNTLNNIYSLALEKSPKAPKTILKLSELMRYLLYQTKEKRQSLVNEVVCIQNYLDLERIRYGDSLVVNMDISGDIRNKSIAPMLLLSFIENAFKHGADKNVEDIEINIEFKIIEDFLYFRVSNPIPSDTSKKKIKKEIGGIGIPNAKKRLALGYEEDEYELSIKDEGQLYVVELKLKV</sequence>
<dbReference type="PANTHER" id="PTHR34220:SF7">
    <property type="entry name" value="SENSOR HISTIDINE KINASE YPDA"/>
    <property type="match status" value="1"/>
</dbReference>
<dbReference type="Pfam" id="PF06580">
    <property type="entry name" value="His_kinase"/>
    <property type="match status" value="1"/>
</dbReference>